<evidence type="ECO:0000259" key="52">
    <source>
        <dbReference type="PROSITE" id="PS52019"/>
    </source>
</evidence>
<evidence type="ECO:0000256" key="7">
    <source>
        <dbReference type="ARBA" id="ARBA00022990"/>
    </source>
</evidence>
<dbReference type="InterPro" id="IPR049900">
    <property type="entry name" value="PKS_mFAS_DH"/>
</dbReference>
<dbReference type="SUPFAM" id="SSF53474">
    <property type="entry name" value="alpha/beta-Hydrolases"/>
    <property type="match status" value="1"/>
</dbReference>
<comment type="catalytic activity">
    <reaction evidence="45">
        <text>3-oxooctanoyl-[ACP] + NADPH + H(+) = (3R)-hydroxyoctanoyl-[ACP] + NADP(+)</text>
        <dbReference type="Rhea" id="RHEA:41840"/>
        <dbReference type="Rhea" id="RHEA-COMP:9633"/>
        <dbReference type="Rhea" id="RHEA-COMP:9634"/>
        <dbReference type="ChEBI" id="CHEBI:15378"/>
        <dbReference type="ChEBI" id="CHEBI:57783"/>
        <dbReference type="ChEBI" id="CHEBI:58349"/>
        <dbReference type="ChEBI" id="CHEBI:78460"/>
        <dbReference type="ChEBI" id="CHEBI:78461"/>
    </reaction>
    <physiologicalReaction direction="left-to-right" evidence="45">
        <dbReference type="Rhea" id="RHEA:41841"/>
    </physiologicalReaction>
</comment>
<comment type="catalytic activity">
    <reaction evidence="37">
        <text>holo-[ACP] + acetyl-CoA = acetyl-[ACP] + CoA</text>
        <dbReference type="Rhea" id="RHEA:41788"/>
        <dbReference type="Rhea" id="RHEA-COMP:9621"/>
        <dbReference type="Rhea" id="RHEA-COMP:9685"/>
        <dbReference type="ChEBI" id="CHEBI:57287"/>
        <dbReference type="ChEBI" id="CHEBI:57288"/>
        <dbReference type="ChEBI" id="CHEBI:64479"/>
        <dbReference type="ChEBI" id="CHEBI:78446"/>
        <dbReference type="EC" id="2.3.1.38"/>
    </reaction>
    <physiologicalReaction direction="left-to-right" evidence="37">
        <dbReference type="Rhea" id="RHEA:41789"/>
    </physiologicalReaction>
</comment>
<comment type="catalytic activity">
    <reaction evidence="14">
        <text>(3R)-hydroxytetradecanoyl-[ACP] = (2E)-tetradecenoyl-[ACP] + H2O</text>
        <dbReference type="Rhea" id="RHEA:41892"/>
        <dbReference type="Rhea" id="RHEA-COMP:9646"/>
        <dbReference type="Rhea" id="RHEA-COMP:9647"/>
        <dbReference type="ChEBI" id="CHEBI:15377"/>
        <dbReference type="ChEBI" id="CHEBI:78474"/>
        <dbReference type="ChEBI" id="CHEBI:78475"/>
    </reaction>
    <physiologicalReaction direction="left-to-right" evidence="14">
        <dbReference type="Rhea" id="RHEA:41893"/>
    </physiologicalReaction>
</comment>
<dbReference type="InterPro" id="IPR042104">
    <property type="entry name" value="PKS_dehydratase_sf"/>
</dbReference>
<evidence type="ECO:0000256" key="49">
    <source>
        <dbReference type="PROSITE-ProRule" id="PRU01363"/>
    </source>
</evidence>
<dbReference type="InterPro" id="IPR050091">
    <property type="entry name" value="PKS_NRPS_Biosynth_Enz"/>
</dbReference>
<evidence type="ECO:0000256" key="13">
    <source>
        <dbReference type="ARBA" id="ARBA00023394"/>
    </source>
</evidence>
<evidence type="ECO:0000256" key="22">
    <source>
        <dbReference type="ARBA" id="ARBA00047440"/>
    </source>
</evidence>
<dbReference type="CDD" id="cd00833">
    <property type="entry name" value="PKS"/>
    <property type="match status" value="1"/>
</dbReference>
<dbReference type="InterPro" id="IPR013968">
    <property type="entry name" value="PKS_KR"/>
</dbReference>
<dbReference type="SMART" id="SM00829">
    <property type="entry name" value="PKS_ER"/>
    <property type="match status" value="1"/>
</dbReference>
<dbReference type="InterPro" id="IPR020841">
    <property type="entry name" value="PKS_Beta-ketoAc_synthase_dom"/>
</dbReference>
<dbReference type="InterPro" id="IPR011032">
    <property type="entry name" value="GroES-like_sf"/>
</dbReference>
<dbReference type="PROSITE" id="PS52019">
    <property type="entry name" value="PKS_MFAS_DH"/>
    <property type="match status" value="1"/>
</dbReference>
<dbReference type="InterPro" id="IPR001227">
    <property type="entry name" value="Ac_transferase_dom_sf"/>
</dbReference>
<evidence type="ECO:0000256" key="36">
    <source>
        <dbReference type="ARBA" id="ARBA00048650"/>
    </source>
</evidence>
<evidence type="ECO:0000256" key="41">
    <source>
        <dbReference type="ARBA" id="ARBA00049109"/>
    </source>
</evidence>
<evidence type="ECO:0000256" key="14">
    <source>
        <dbReference type="ARBA" id="ARBA00023398"/>
    </source>
</evidence>
<dbReference type="SUPFAM" id="SSF51735">
    <property type="entry name" value="NAD(P)-binding Rossmann-fold domains"/>
    <property type="match status" value="2"/>
</dbReference>
<evidence type="ECO:0000256" key="11">
    <source>
        <dbReference type="ARBA" id="ARBA00023373"/>
    </source>
</evidence>
<feature type="region of interest" description="C-terminal hotdog fold" evidence="49">
    <location>
        <begin position="999"/>
        <end position="1126"/>
    </location>
</feature>
<comment type="catalytic activity">
    <reaction evidence="40">
        <text>(2E)-octadecenoyl-[ACP] + NADPH + H(+) = octadecanoyl-[ACP] + NADP(+)</text>
        <dbReference type="Rhea" id="RHEA:41928"/>
        <dbReference type="Rhea" id="RHEA-COMP:9655"/>
        <dbReference type="Rhea" id="RHEA-COMP:9656"/>
        <dbReference type="ChEBI" id="CHEBI:15378"/>
        <dbReference type="ChEBI" id="CHEBI:57783"/>
        <dbReference type="ChEBI" id="CHEBI:58349"/>
        <dbReference type="ChEBI" id="CHEBI:78489"/>
        <dbReference type="ChEBI" id="CHEBI:78495"/>
    </reaction>
    <physiologicalReaction direction="left-to-right" evidence="40">
        <dbReference type="Rhea" id="RHEA:41929"/>
    </physiologicalReaction>
</comment>
<dbReference type="CDD" id="cd05195">
    <property type="entry name" value="enoyl_red"/>
    <property type="match status" value="1"/>
</dbReference>
<comment type="catalytic activity">
    <reaction evidence="32">
        <text>tetradecanoyl-[ACP] + H2O = tetradecanoate + holo-[ACP] + H(+)</text>
        <dbReference type="Rhea" id="RHEA:30123"/>
        <dbReference type="Rhea" id="RHEA-COMP:9648"/>
        <dbReference type="Rhea" id="RHEA-COMP:9685"/>
        <dbReference type="ChEBI" id="CHEBI:15377"/>
        <dbReference type="ChEBI" id="CHEBI:15378"/>
        <dbReference type="ChEBI" id="CHEBI:30807"/>
        <dbReference type="ChEBI" id="CHEBI:64479"/>
        <dbReference type="ChEBI" id="CHEBI:78477"/>
        <dbReference type="EC" id="3.1.2.14"/>
    </reaction>
    <physiologicalReaction direction="left-to-right" evidence="32">
        <dbReference type="Rhea" id="RHEA:30124"/>
    </physiologicalReaction>
</comment>
<dbReference type="Gene3D" id="3.40.47.10">
    <property type="match status" value="1"/>
</dbReference>
<evidence type="ECO:0000256" key="5">
    <source>
        <dbReference type="ARBA" id="ARBA00022799"/>
    </source>
</evidence>
<evidence type="ECO:0000256" key="4">
    <source>
        <dbReference type="ARBA" id="ARBA00022679"/>
    </source>
</evidence>
<evidence type="ECO:0000256" key="31">
    <source>
        <dbReference type="ARBA" id="ARBA00048281"/>
    </source>
</evidence>
<dbReference type="Gene3D" id="3.10.129.110">
    <property type="entry name" value="Polyketide synthase dehydratase"/>
    <property type="match status" value="1"/>
</dbReference>
<dbReference type="CDD" id="cd08954">
    <property type="entry name" value="KR_1_FAS_SDR_x"/>
    <property type="match status" value="1"/>
</dbReference>
<keyword evidence="2" id="KW-0596">Phosphopantetheine</keyword>
<evidence type="ECO:0000256" key="28">
    <source>
        <dbReference type="ARBA" id="ARBA00047953"/>
    </source>
</evidence>
<dbReference type="InterPro" id="IPR001031">
    <property type="entry name" value="Thioesterase"/>
</dbReference>
<keyword evidence="5" id="KW-0702">S-nitrosylation</keyword>
<evidence type="ECO:0000256" key="44">
    <source>
        <dbReference type="ARBA" id="ARBA00049414"/>
    </source>
</evidence>
<comment type="catalytic activity">
    <reaction evidence="28">
        <text>3-oxobutanoyl-[ACP] + NADPH + H(+) = (3R)-hydroxybutanoyl-[ACP] + NADP(+)</text>
        <dbReference type="Rhea" id="RHEA:41804"/>
        <dbReference type="Rhea" id="RHEA-COMP:9625"/>
        <dbReference type="Rhea" id="RHEA-COMP:9626"/>
        <dbReference type="ChEBI" id="CHEBI:15378"/>
        <dbReference type="ChEBI" id="CHEBI:57783"/>
        <dbReference type="ChEBI" id="CHEBI:58349"/>
        <dbReference type="ChEBI" id="CHEBI:78450"/>
        <dbReference type="ChEBI" id="CHEBI:78451"/>
    </reaction>
    <physiologicalReaction direction="left-to-right" evidence="28">
        <dbReference type="Rhea" id="RHEA:41805"/>
    </physiologicalReaction>
</comment>
<evidence type="ECO:0000256" key="26">
    <source>
        <dbReference type="ARBA" id="ARBA00047810"/>
    </source>
</evidence>
<evidence type="ECO:0000259" key="51">
    <source>
        <dbReference type="PROSITE" id="PS52004"/>
    </source>
</evidence>
<dbReference type="GO" id="GO:0016297">
    <property type="term" value="F:fatty acyl-[ACP] hydrolase activity"/>
    <property type="evidence" value="ECO:0007669"/>
    <property type="project" value="UniProtKB-EC"/>
</dbReference>
<evidence type="ECO:0000256" key="43">
    <source>
        <dbReference type="ARBA" id="ARBA00049263"/>
    </source>
</evidence>
<evidence type="ECO:0000256" key="3">
    <source>
        <dbReference type="ARBA" id="ARBA00022553"/>
    </source>
</evidence>
<evidence type="ECO:0000256" key="8">
    <source>
        <dbReference type="ARBA" id="ARBA00023268"/>
    </source>
</evidence>
<dbReference type="SUPFAM" id="SSF50129">
    <property type="entry name" value="GroES-like"/>
    <property type="match status" value="1"/>
</dbReference>
<evidence type="ECO:0000256" key="27">
    <source>
        <dbReference type="ARBA" id="ARBA00047897"/>
    </source>
</evidence>
<sequence length="2390" mass="266498">MSCNEKVNPLKVNYAMTEPGEEVVITGLSGRFPASDNVIQLKNNLMNKVDLITENYSRWRLDHAEIPKDGGKLNGLSKFDAIFFGVHYKQAHTLDPMCRLLLEHSYEALLDAGINPRQIRGSNTGVVIGSCISESEKTWFYEKLQANGFGITGCSRAMLANRISYFFGLHGPSYAIDTACSSSLVALDQAYRMIRTGICDTVIVGGSNLCLHPYVSLQFARLGVLSTDCRCKSFDARANGYVRSEAVSVIVLQKAKNAKRIYAQVVYTKSNCDGYKEQGITFPSSEIQKMLLTDFYKECNISPNSLAFLEAHGTGTSVGDPEELNAIEKVFCQGRSTPLKIGSIKSNIGHTEPASGLCSIAKIIIAMESGLIPPNIHFKSPMKGIKCFDEGKVEVVVEPTPWKGGYVGINSFGFGGANVHVLLKSCTKEKVNNGAPSDNLPRLVAVSGRTHEALETLLGYMESIPVDVEYIRLFHDIYAENVTGHMFRGYTIVGSKISEKPPREIQEYSGMKRPIWFVFSGMGSQWAGMGEALMMFPIFVKAIQKCDAVLKPHGLNIVDIITNKDKKTFDNIVNSFVGIAAIQIGLVDLLTTVGIEPDNIIGHSVGELGCAYADGCFTAEQMVLAAYSRGLASIETKMIKGSMAAVGLGYEEIKDLCPPDIEVACHNGPNSTTISGPAESVKEFITKLQANKIFAKEVPCSNIAYHSRYIAQAGPKLLANLKKVIPNPKPRSSKWLSTSVPRNQWNTPAAKYSSAEYHTNNLLNSVLFSETATMIPADAITIEIAPHGLLQAILKRSLDQNVTNVPLTQRGHKDNAEYFLQALGKLYNIGLQPQLANLYPHVEYPVSRGTPMISPHIRWQHSDDWFVPVYTRRQKITTAERLIEVDQKDENYEFMIHHVIDGRNLVPATGYLIMVWETMSLLQGKLYDEISVVFEDVKFERATTIPVKDNVLLTVMIHRGTGRFEISERSTTVVTGMIREPTNPEQETIPPRFLTPIEDEEALNTKDIYKEFKIRGYEYTGLFRGLRSASIGGTRGRIAWVKNWVAFMDNMLQIQLLGIDTRALYVPTAIQKLVIDVKVHNNRVRNLTDEDNEIPVFVYKDYGIIKSGGIEIRGLKANAIQTRKLLADPILEEYKFVPHRDRAQTSLEDMIILSTHLALESHIITNPKILELINPEDKILLEETLTPTFIKVLGNLPMIRPKLFLAAETERCEKLSLPDNVTIVKPNKLPEDGSVFMAIAYDIWLRRRQNILKQLLLATEDHGFILLRETIVDKEAFSYFQACGLNVVLEKSFNDQTLLLLKKEEKPPQRTEVVYVKNNEFSWLEKVKQTLVNEKDENSNDTVRLVLVAEGDMENGVLGLVKCLRREPNGQIVKTVIIQDKNAPKFSLNDPFYVKQLNIDISYNVLRPGRVWGTYRHVPYPELKPIPIPHAYANLKVKGDLSSLQWIEGPIQPDLKTDNVVKVVYSSLNFRDVMLATGKLMPEAIEADRFNRECQIGFEFSGIDSKGRKVMGFVQNRGISNLCTASKFSLWPVPENWSLEDAATIPSAYITVFCAFFKFGKLKKGEKVLIHVGSGAVGQAAINVALDEGCEVFTTVGTPEKRKFIRENFPSIDDDHIGNSRDTSFEQMVMKQTHGKGVDIVLNSLAEDKLQASIRCLGYQGRFLEIGKFDLISNNKLGMDIFLKEISFHGIMLDRVIKGTIPSVQEEMYNIVVTRLNSKAIKPLVRKCFEKNQIEEAFRFMAAGKHIGKILIKVRDEKEPLNAPILAYPRFNAIRDKSYVLVGGLGGLGLELADWLIMRGAMNLVLVSRNGIKTGYQRMRTETWKSYGVKILIISGVDASKADDCEFILKSAEKQAPVDGIFNLAALLKDCLMTNQSEESFAESMKPKASITKKLDELSRKICPKLHHFVVFSSLSCGRGTPGQTNYGMGNAVLERICERRVEEGLPGMAIQWGAVGDVGLAAEMLENKQQLVIGGTLPQRISSCLEELDKFMCQNRPIVASMVVAEKRPSASEASNILETVMGIMNIKDLKTVSQSSSLAELGMDSMMAVEIKQTMERDFEVFLTPQDIRVLNIAKLVEMSAKDSKQQKKQMKKTVTKAENLIGMNLLMRTLNVSILNTQYCVEFPVKCGEKKNEVFLIPGIEGSASIFSLLVPKLKVPATCLQLGICDTDETIEKMTDRLTPHVLARSKGRSDFVIVGYSYGSLIAIELVRRLEAHALVGHLILIDGSPDYMKAIKTQHLTSPNQNENQNKFLTDVLTIVKSPTILECNLELNNCSSWNEKLDRAVKHMPEEICKVYTLESQKSIISFIFKRLNMIDKYDPTSLPPLRTPITLLVPTVSSIQVSDDYGLGKLTHGRVMVHEVEGNHVTMLDNKKIAAAINGEPLDDKL</sequence>
<dbReference type="SUPFAM" id="SSF55048">
    <property type="entry name" value="Probable ACP-binding domain of malonyl-CoA ACP transacylase"/>
    <property type="match status" value="1"/>
</dbReference>
<evidence type="ECO:0000256" key="40">
    <source>
        <dbReference type="ARBA" id="ARBA00049019"/>
    </source>
</evidence>
<comment type="catalytic activity">
    <reaction evidence="42">
        <text>(2E)-tetradecenoyl-[ACP] + NADPH + H(+) = tetradecanoyl-[ACP] + NADP(+)</text>
        <dbReference type="Rhea" id="RHEA:41896"/>
        <dbReference type="Rhea" id="RHEA-COMP:9647"/>
        <dbReference type="Rhea" id="RHEA-COMP:9648"/>
        <dbReference type="ChEBI" id="CHEBI:15378"/>
        <dbReference type="ChEBI" id="CHEBI:57783"/>
        <dbReference type="ChEBI" id="CHEBI:58349"/>
        <dbReference type="ChEBI" id="CHEBI:78475"/>
        <dbReference type="ChEBI" id="CHEBI:78477"/>
    </reaction>
    <physiologicalReaction direction="left-to-right" evidence="42">
        <dbReference type="Rhea" id="RHEA:41897"/>
    </physiologicalReaction>
</comment>
<comment type="catalytic activity">
    <reaction evidence="16">
        <text>(3R)-hydroxyhexadecanoyl-[ACP] = (2E)-hexadecenoyl-[ACP] + H2O</text>
        <dbReference type="Rhea" id="RHEA:41908"/>
        <dbReference type="Rhea" id="RHEA-COMP:9650"/>
        <dbReference type="Rhea" id="RHEA-COMP:9651"/>
        <dbReference type="ChEBI" id="CHEBI:15377"/>
        <dbReference type="ChEBI" id="CHEBI:78480"/>
        <dbReference type="ChEBI" id="CHEBI:78481"/>
    </reaction>
    <physiologicalReaction direction="left-to-right" evidence="16">
        <dbReference type="Rhea" id="RHEA:41909"/>
    </physiologicalReaction>
</comment>
<comment type="catalytic activity">
    <reaction evidence="26">
        <text>(2E)-hexadecenoyl-[ACP] + NADPH + H(+) = hexadecanoyl-[ACP] + NADP(+)</text>
        <dbReference type="Rhea" id="RHEA:41912"/>
        <dbReference type="Rhea" id="RHEA-COMP:9651"/>
        <dbReference type="Rhea" id="RHEA-COMP:9652"/>
        <dbReference type="ChEBI" id="CHEBI:15378"/>
        <dbReference type="ChEBI" id="CHEBI:57783"/>
        <dbReference type="ChEBI" id="CHEBI:58349"/>
        <dbReference type="ChEBI" id="CHEBI:78481"/>
        <dbReference type="ChEBI" id="CHEBI:78483"/>
    </reaction>
    <physiologicalReaction direction="left-to-right" evidence="26">
        <dbReference type="Rhea" id="RHEA:41913"/>
    </physiologicalReaction>
</comment>
<evidence type="ECO:0000256" key="21">
    <source>
        <dbReference type="ARBA" id="ARBA00047400"/>
    </source>
</evidence>
<dbReference type="Pfam" id="PF16197">
    <property type="entry name" value="KAsynt_C_assoc"/>
    <property type="match status" value="1"/>
</dbReference>
<evidence type="ECO:0000256" key="9">
    <source>
        <dbReference type="ARBA" id="ARBA00023332"/>
    </source>
</evidence>
<evidence type="ECO:0000256" key="38">
    <source>
        <dbReference type="ARBA" id="ARBA00048704"/>
    </source>
</evidence>
<comment type="catalytic activity">
    <reaction evidence="13">
        <text>a (3R)-hydroxyacyl-[ACP] = a (2E)-enoyl-[ACP] + H2O</text>
        <dbReference type="Rhea" id="RHEA:13097"/>
        <dbReference type="Rhea" id="RHEA-COMP:9925"/>
        <dbReference type="Rhea" id="RHEA-COMP:9945"/>
        <dbReference type="ChEBI" id="CHEBI:15377"/>
        <dbReference type="ChEBI" id="CHEBI:78784"/>
        <dbReference type="ChEBI" id="CHEBI:78827"/>
        <dbReference type="EC" id="4.2.1.59"/>
    </reaction>
    <physiologicalReaction direction="left-to-right" evidence="13">
        <dbReference type="Rhea" id="RHEA:13098"/>
    </physiologicalReaction>
</comment>
<comment type="pathway">
    <text evidence="1">Lipid metabolism.</text>
</comment>
<dbReference type="GO" id="GO:0004313">
    <property type="term" value="F:[acyl-carrier-protein] S-acetyltransferase activity"/>
    <property type="evidence" value="ECO:0007669"/>
    <property type="project" value="UniProtKB-EC"/>
</dbReference>
<comment type="catalytic activity">
    <reaction evidence="10">
        <text>(3R)-hydroxydodecanoyl-[ACP] = (2E)-dodecenoyl-[ACP] + H2O</text>
        <dbReference type="Rhea" id="RHEA:41876"/>
        <dbReference type="Rhea" id="RHEA-COMP:9642"/>
        <dbReference type="Rhea" id="RHEA-COMP:9643"/>
        <dbReference type="ChEBI" id="CHEBI:15377"/>
        <dbReference type="ChEBI" id="CHEBI:78470"/>
        <dbReference type="ChEBI" id="CHEBI:78472"/>
    </reaction>
    <physiologicalReaction direction="left-to-right" evidence="10">
        <dbReference type="Rhea" id="RHEA:41877"/>
    </physiologicalReaction>
</comment>
<comment type="catalytic activity">
    <reaction evidence="29">
        <text>acetyl-[ACP] + malonyl-[ACP] + H(+) = 3-oxobutanoyl-[ACP] + holo-[ACP] + CO2</text>
        <dbReference type="Rhea" id="RHEA:41800"/>
        <dbReference type="Rhea" id="RHEA-COMP:9621"/>
        <dbReference type="Rhea" id="RHEA-COMP:9623"/>
        <dbReference type="Rhea" id="RHEA-COMP:9625"/>
        <dbReference type="Rhea" id="RHEA-COMP:9685"/>
        <dbReference type="ChEBI" id="CHEBI:15378"/>
        <dbReference type="ChEBI" id="CHEBI:16526"/>
        <dbReference type="ChEBI" id="CHEBI:64479"/>
        <dbReference type="ChEBI" id="CHEBI:78446"/>
        <dbReference type="ChEBI" id="CHEBI:78449"/>
        <dbReference type="ChEBI" id="CHEBI:78450"/>
    </reaction>
    <physiologicalReaction direction="left-to-right" evidence="29">
        <dbReference type="Rhea" id="RHEA:41801"/>
    </physiologicalReaction>
</comment>
<keyword evidence="3" id="KW-0597">Phosphoprotein</keyword>
<dbReference type="Gene3D" id="3.40.366.10">
    <property type="entry name" value="Malonyl-Coenzyme A Acyl Carrier Protein, domain 2"/>
    <property type="match status" value="1"/>
</dbReference>
<comment type="function">
    <text evidence="18">Fatty acid synthetase is a multifunctional enzyme that catalyzes the de novo biosynthesis of long-chain saturated fatty acids starting from acetyl-CoA and malonyl-CoA in the presence of NADPH. This multifunctional protein contains 7 catalytic activities and a site for the binding of the prosthetic group 4'-phosphopantetheine of the acyl carrier protein ([ACP]) domain.</text>
</comment>
<dbReference type="InterPro" id="IPR016036">
    <property type="entry name" value="Malonyl_transacylase_ACP-bd"/>
</dbReference>
<dbReference type="GO" id="GO:0006633">
    <property type="term" value="P:fatty acid biosynthetic process"/>
    <property type="evidence" value="ECO:0007669"/>
    <property type="project" value="UniProtKB-UniPathway"/>
</dbReference>
<dbReference type="Pfam" id="PF00550">
    <property type="entry name" value="PP-binding"/>
    <property type="match status" value="1"/>
</dbReference>
<dbReference type="InterPro" id="IPR036736">
    <property type="entry name" value="ACP-like_sf"/>
</dbReference>
<dbReference type="Gene3D" id="3.40.50.1820">
    <property type="entry name" value="alpha/beta hydrolase"/>
    <property type="match status" value="1"/>
</dbReference>
<evidence type="ECO:0000256" key="42">
    <source>
        <dbReference type="ARBA" id="ARBA00049171"/>
    </source>
</evidence>
<evidence type="ECO:0000256" key="37">
    <source>
        <dbReference type="ARBA" id="ARBA00048691"/>
    </source>
</evidence>
<comment type="catalytic activity">
    <reaction evidence="35">
        <text>3-oxohexanoyl-[ACP] + NADPH + H(+) = (3R)-hydroxyhexanoyl-[ACP] + NADP(+)</text>
        <dbReference type="Rhea" id="RHEA:41824"/>
        <dbReference type="Rhea" id="RHEA-COMP:9629"/>
        <dbReference type="Rhea" id="RHEA-COMP:9630"/>
        <dbReference type="ChEBI" id="CHEBI:15378"/>
        <dbReference type="ChEBI" id="CHEBI:57783"/>
        <dbReference type="ChEBI" id="CHEBI:58349"/>
        <dbReference type="ChEBI" id="CHEBI:78456"/>
        <dbReference type="ChEBI" id="CHEBI:78457"/>
    </reaction>
    <physiologicalReaction direction="left-to-right" evidence="35">
        <dbReference type="Rhea" id="RHEA:41825"/>
    </physiologicalReaction>
</comment>
<dbReference type="InterPro" id="IPR032821">
    <property type="entry name" value="PKS_assoc"/>
</dbReference>
<dbReference type="OrthoDB" id="329835at2759"/>
<dbReference type="Pfam" id="PF13602">
    <property type="entry name" value="ADH_zinc_N_2"/>
    <property type="match status" value="1"/>
</dbReference>
<evidence type="ECO:0000313" key="53">
    <source>
        <dbReference type="EMBL" id="KOC65238.1"/>
    </source>
</evidence>
<comment type="catalytic activity">
    <reaction evidence="39">
        <text>3-oxotetradecanoyl-[ACP] + NADPH + H(+) = (3R)-hydroxytetradecanoyl-[ACP] + NADP(+)</text>
        <dbReference type="Rhea" id="RHEA:41888"/>
        <dbReference type="Rhea" id="RHEA-COMP:9645"/>
        <dbReference type="Rhea" id="RHEA-COMP:9646"/>
        <dbReference type="ChEBI" id="CHEBI:15378"/>
        <dbReference type="ChEBI" id="CHEBI:57783"/>
        <dbReference type="ChEBI" id="CHEBI:58349"/>
        <dbReference type="ChEBI" id="CHEBI:78473"/>
        <dbReference type="ChEBI" id="CHEBI:78474"/>
    </reaction>
    <physiologicalReaction direction="left-to-right" evidence="39">
        <dbReference type="Rhea" id="RHEA:41889"/>
    </physiologicalReaction>
</comment>
<feature type="domain" description="PKS/mFAS DH" evidence="52">
    <location>
        <begin position="867"/>
        <end position="1126"/>
    </location>
</feature>
<comment type="catalytic activity">
    <reaction evidence="17">
        <text>(3R)-hydroxybutanoyl-[ACP] = (2E)-butenoyl-[ACP] + H2O</text>
        <dbReference type="Rhea" id="RHEA:41808"/>
        <dbReference type="Rhea" id="RHEA-COMP:9626"/>
        <dbReference type="Rhea" id="RHEA-COMP:9627"/>
        <dbReference type="ChEBI" id="CHEBI:15377"/>
        <dbReference type="ChEBI" id="CHEBI:78451"/>
        <dbReference type="ChEBI" id="CHEBI:78453"/>
    </reaction>
    <physiologicalReaction direction="left-to-right" evidence="17">
        <dbReference type="Rhea" id="RHEA:41809"/>
    </physiologicalReaction>
</comment>
<organism evidence="53 54">
    <name type="scientific">Habropoda laboriosa</name>
    <dbReference type="NCBI Taxonomy" id="597456"/>
    <lineage>
        <taxon>Eukaryota</taxon>
        <taxon>Metazoa</taxon>
        <taxon>Ecdysozoa</taxon>
        <taxon>Arthropoda</taxon>
        <taxon>Hexapoda</taxon>
        <taxon>Insecta</taxon>
        <taxon>Pterygota</taxon>
        <taxon>Neoptera</taxon>
        <taxon>Endopterygota</taxon>
        <taxon>Hymenoptera</taxon>
        <taxon>Apocrita</taxon>
        <taxon>Aculeata</taxon>
        <taxon>Apoidea</taxon>
        <taxon>Anthophila</taxon>
        <taxon>Apidae</taxon>
        <taxon>Habropoda</taxon>
    </lineage>
</organism>
<dbReference type="InterPro" id="IPR014031">
    <property type="entry name" value="Ketoacyl_synth_C"/>
</dbReference>
<evidence type="ECO:0000256" key="18">
    <source>
        <dbReference type="ARBA" id="ARBA00023442"/>
    </source>
</evidence>
<dbReference type="STRING" id="597456.A0A0L7R328"/>
<evidence type="ECO:0000256" key="20">
    <source>
        <dbReference type="ARBA" id="ARBA00047394"/>
    </source>
</evidence>
<evidence type="ECO:0000256" key="47">
    <source>
        <dbReference type="ARBA" id="ARBA00049521"/>
    </source>
</evidence>
<comment type="catalytic activity">
    <reaction evidence="30">
        <text>hexadecanoyl-[ACP] + malonyl-[ACP] + H(+) = 3-oxooctadecanoyl-[ACP] + holo-[ACP] + CO2</text>
        <dbReference type="Rhea" id="RHEA:41916"/>
        <dbReference type="Rhea" id="RHEA-COMP:9623"/>
        <dbReference type="Rhea" id="RHEA-COMP:9652"/>
        <dbReference type="Rhea" id="RHEA-COMP:9653"/>
        <dbReference type="Rhea" id="RHEA-COMP:9685"/>
        <dbReference type="ChEBI" id="CHEBI:15378"/>
        <dbReference type="ChEBI" id="CHEBI:16526"/>
        <dbReference type="ChEBI" id="CHEBI:64479"/>
        <dbReference type="ChEBI" id="CHEBI:78449"/>
        <dbReference type="ChEBI" id="CHEBI:78483"/>
        <dbReference type="ChEBI" id="CHEBI:78487"/>
    </reaction>
    <physiologicalReaction direction="left-to-right" evidence="30">
        <dbReference type="Rhea" id="RHEA:41917"/>
    </physiologicalReaction>
</comment>
<dbReference type="Pfam" id="PF02801">
    <property type="entry name" value="Ketoacyl-synt_C"/>
    <property type="match status" value="1"/>
</dbReference>
<dbReference type="SMART" id="SM00827">
    <property type="entry name" value="PKS_AT"/>
    <property type="match status" value="1"/>
</dbReference>
<accession>A0A0L7R328</accession>
<dbReference type="Pfam" id="PF21149">
    <property type="entry name" value="FAS_pseudo-KR"/>
    <property type="match status" value="1"/>
</dbReference>
<comment type="catalytic activity">
    <reaction evidence="9">
        <text>(3R)-hydroxyoctanoyl-[ACP] = (2E)-octenoyl-[ACP] + H2O</text>
        <dbReference type="Rhea" id="RHEA:41844"/>
        <dbReference type="Rhea" id="RHEA-COMP:9634"/>
        <dbReference type="Rhea" id="RHEA-COMP:9635"/>
        <dbReference type="ChEBI" id="CHEBI:15377"/>
        <dbReference type="ChEBI" id="CHEBI:78461"/>
        <dbReference type="ChEBI" id="CHEBI:78462"/>
    </reaction>
    <physiologicalReaction direction="left-to-right" evidence="9">
        <dbReference type="Rhea" id="RHEA:41845"/>
    </physiologicalReaction>
</comment>
<dbReference type="InterPro" id="IPR036291">
    <property type="entry name" value="NAD(P)-bd_dom_sf"/>
</dbReference>
<evidence type="ECO:0000256" key="33">
    <source>
        <dbReference type="ARBA" id="ARBA00048420"/>
    </source>
</evidence>
<comment type="catalytic activity">
    <reaction evidence="23">
        <text>tetradecanoyl-[ACP] + malonyl-[ACP] + H(+) = 3-oxohexadecanoyl-[ACP] + holo-[ACP] + CO2</text>
        <dbReference type="Rhea" id="RHEA:41900"/>
        <dbReference type="Rhea" id="RHEA-COMP:9623"/>
        <dbReference type="Rhea" id="RHEA-COMP:9648"/>
        <dbReference type="Rhea" id="RHEA-COMP:9649"/>
        <dbReference type="Rhea" id="RHEA-COMP:9685"/>
        <dbReference type="ChEBI" id="CHEBI:15378"/>
        <dbReference type="ChEBI" id="CHEBI:16526"/>
        <dbReference type="ChEBI" id="CHEBI:64479"/>
        <dbReference type="ChEBI" id="CHEBI:78449"/>
        <dbReference type="ChEBI" id="CHEBI:78477"/>
        <dbReference type="ChEBI" id="CHEBI:78478"/>
    </reaction>
    <physiologicalReaction direction="left-to-right" evidence="23">
        <dbReference type="Rhea" id="RHEA:41901"/>
    </physiologicalReaction>
</comment>
<dbReference type="Pfam" id="PF00698">
    <property type="entry name" value="Acyl_transf_1"/>
    <property type="match status" value="1"/>
</dbReference>
<dbReference type="PANTHER" id="PTHR43775:SF23">
    <property type="entry name" value="FATTY ACID SYNTHASE 3"/>
    <property type="match status" value="1"/>
</dbReference>
<dbReference type="SUPFAM" id="SSF47336">
    <property type="entry name" value="ACP-like"/>
    <property type="match status" value="1"/>
</dbReference>
<comment type="catalytic activity">
    <reaction evidence="15">
        <text>(3R)-hydroxyoctadecanoyl-[ACP] = (2E)-octadecenoyl-[ACP] + H2O</text>
        <dbReference type="Rhea" id="RHEA:41924"/>
        <dbReference type="Rhea" id="RHEA-COMP:9654"/>
        <dbReference type="Rhea" id="RHEA-COMP:9655"/>
        <dbReference type="ChEBI" id="CHEBI:15377"/>
        <dbReference type="ChEBI" id="CHEBI:78488"/>
        <dbReference type="ChEBI" id="CHEBI:78489"/>
    </reaction>
    <physiologicalReaction direction="left-to-right" evidence="15">
        <dbReference type="Rhea" id="RHEA:41925"/>
    </physiologicalReaction>
</comment>
<dbReference type="InterPro" id="IPR049391">
    <property type="entry name" value="FAS_pseudo-KR"/>
</dbReference>
<feature type="domain" description="Carrier" evidence="50">
    <location>
        <begin position="2009"/>
        <end position="2089"/>
    </location>
</feature>
<dbReference type="PROSITE" id="PS52004">
    <property type="entry name" value="KS3_2"/>
    <property type="match status" value="1"/>
</dbReference>
<comment type="catalytic activity">
    <reaction evidence="46">
        <text>butanoyl-[ACP] + malonyl-[ACP] + H(+) = 3-oxohexanoyl-[ACP] + holo-[ACP] + CO2</text>
        <dbReference type="Rhea" id="RHEA:41820"/>
        <dbReference type="Rhea" id="RHEA-COMP:9623"/>
        <dbReference type="Rhea" id="RHEA-COMP:9628"/>
        <dbReference type="Rhea" id="RHEA-COMP:9629"/>
        <dbReference type="Rhea" id="RHEA-COMP:9685"/>
        <dbReference type="ChEBI" id="CHEBI:15378"/>
        <dbReference type="ChEBI" id="CHEBI:16526"/>
        <dbReference type="ChEBI" id="CHEBI:64479"/>
        <dbReference type="ChEBI" id="CHEBI:78449"/>
        <dbReference type="ChEBI" id="CHEBI:78454"/>
        <dbReference type="ChEBI" id="CHEBI:78456"/>
    </reaction>
    <physiologicalReaction direction="left-to-right" evidence="46">
        <dbReference type="Rhea" id="RHEA:41821"/>
    </physiologicalReaction>
</comment>
<dbReference type="GO" id="GO:0141148">
    <property type="term" value="F:enoyl-[acyl-carrier-protein] reductase (NADPH) activity"/>
    <property type="evidence" value="ECO:0007669"/>
    <property type="project" value="UniProtKB-EC"/>
</dbReference>
<comment type="catalytic activity">
    <reaction evidence="31">
        <text>(2E)-dodecenoyl-[ACP] + NADPH + H(+) = dodecanoyl-[ACP] + NADP(+)</text>
        <dbReference type="Rhea" id="RHEA:41880"/>
        <dbReference type="Rhea" id="RHEA-COMP:9643"/>
        <dbReference type="Rhea" id="RHEA-COMP:9644"/>
        <dbReference type="ChEBI" id="CHEBI:15378"/>
        <dbReference type="ChEBI" id="CHEBI:57783"/>
        <dbReference type="ChEBI" id="CHEBI:58349"/>
        <dbReference type="ChEBI" id="CHEBI:65264"/>
        <dbReference type="ChEBI" id="CHEBI:78472"/>
    </reaction>
    <physiologicalReaction direction="left-to-right" evidence="31">
        <dbReference type="Rhea" id="RHEA:41881"/>
    </physiologicalReaction>
</comment>
<comment type="catalytic activity">
    <reaction evidence="27">
        <text>(2E)-hexenoyl-[ACP] + NADPH + H(+) = hexanoyl-[ACP] + NADP(+)</text>
        <dbReference type="Rhea" id="RHEA:41832"/>
        <dbReference type="Rhea" id="RHEA-COMP:9631"/>
        <dbReference type="Rhea" id="RHEA-COMP:9632"/>
        <dbReference type="ChEBI" id="CHEBI:15378"/>
        <dbReference type="ChEBI" id="CHEBI:57783"/>
        <dbReference type="ChEBI" id="CHEBI:58349"/>
        <dbReference type="ChEBI" id="CHEBI:78458"/>
        <dbReference type="ChEBI" id="CHEBI:78459"/>
    </reaction>
    <physiologicalReaction direction="left-to-right" evidence="27">
        <dbReference type="Rhea" id="RHEA:41833"/>
    </physiologicalReaction>
</comment>
<comment type="catalytic activity">
    <reaction evidence="20">
        <text>hexanoyl-[ACP] + malonyl-[ACP] + H(+) = 3-oxooctanoyl-[ACP] + holo-[ACP] + CO2</text>
        <dbReference type="Rhea" id="RHEA:41836"/>
        <dbReference type="Rhea" id="RHEA-COMP:9623"/>
        <dbReference type="Rhea" id="RHEA-COMP:9632"/>
        <dbReference type="Rhea" id="RHEA-COMP:9633"/>
        <dbReference type="Rhea" id="RHEA-COMP:9685"/>
        <dbReference type="ChEBI" id="CHEBI:15378"/>
        <dbReference type="ChEBI" id="CHEBI:16526"/>
        <dbReference type="ChEBI" id="CHEBI:64479"/>
        <dbReference type="ChEBI" id="CHEBI:78449"/>
        <dbReference type="ChEBI" id="CHEBI:78459"/>
        <dbReference type="ChEBI" id="CHEBI:78460"/>
    </reaction>
    <physiologicalReaction direction="left-to-right" evidence="20">
        <dbReference type="Rhea" id="RHEA:41837"/>
    </physiologicalReaction>
</comment>
<evidence type="ECO:0000256" key="10">
    <source>
        <dbReference type="ARBA" id="ARBA00023351"/>
    </source>
</evidence>
<evidence type="ECO:0000256" key="17">
    <source>
        <dbReference type="ARBA" id="ARBA00023402"/>
    </source>
</evidence>
<gene>
    <name evidence="53" type="ORF">WH47_09817</name>
</gene>
<dbReference type="InterPro" id="IPR016039">
    <property type="entry name" value="Thiolase-like"/>
</dbReference>
<dbReference type="Gene3D" id="3.40.50.720">
    <property type="entry name" value="NAD(P)-binding Rossmann-like Domain"/>
    <property type="match status" value="1"/>
</dbReference>
<dbReference type="InterPro" id="IPR016035">
    <property type="entry name" value="Acyl_Trfase/lysoPLipase"/>
</dbReference>
<feature type="region of interest" description="N-terminal hotdog fold" evidence="49">
    <location>
        <begin position="867"/>
        <end position="985"/>
    </location>
</feature>
<evidence type="ECO:0000256" key="45">
    <source>
        <dbReference type="ARBA" id="ARBA00049422"/>
    </source>
</evidence>
<dbReference type="GO" id="GO:0031177">
    <property type="term" value="F:phosphopantetheine binding"/>
    <property type="evidence" value="ECO:0007669"/>
    <property type="project" value="InterPro"/>
</dbReference>
<dbReference type="InterPro" id="IPR014043">
    <property type="entry name" value="Acyl_transferase_dom"/>
</dbReference>
<dbReference type="InterPro" id="IPR057326">
    <property type="entry name" value="KR_dom"/>
</dbReference>
<dbReference type="Pfam" id="PF00109">
    <property type="entry name" value="ketoacyl-synt"/>
    <property type="match status" value="1"/>
</dbReference>
<keyword evidence="7" id="KW-0007">Acetylation</keyword>
<feature type="active site" description="Proton acceptor; for dehydratase activity" evidence="49">
    <location>
        <position position="898"/>
    </location>
</feature>
<dbReference type="SMART" id="SM00826">
    <property type="entry name" value="PKS_DH"/>
    <property type="match status" value="1"/>
</dbReference>
<comment type="catalytic activity">
    <reaction evidence="22">
        <text>3-oxodecanoyl-[ACP] + NADPH + H(+) = (3R)-hydroxydecanoyl-[ACP] + NADP(+)</text>
        <dbReference type="Rhea" id="RHEA:41856"/>
        <dbReference type="Rhea" id="RHEA-COMP:9637"/>
        <dbReference type="Rhea" id="RHEA-COMP:9638"/>
        <dbReference type="ChEBI" id="CHEBI:15378"/>
        <dbReference type="ChEBI" id="CHEBI:57783"/>
        <dbReference type="ChEBI" id="CHEBI:58349"/>
        <dbReference type="ChEBI" id="CHEBI:78464"/>
        <dbReference type="ChEBI" id="CHEBI:78466"/>
    </reaction>
    <physiologicalReaction direction="left-to-right" evidence="22">
        <dbReference type="Rhea" id="RHEA:41857"/>
    </physiologicalReaction>
</comment>
<evidence type="ECO:0000256" key="6">
    <source>
        <dbReference type="ARBA" id="ARBA00022898"/>
    </source>
</evidence>
<comment type="catalytic activity">
    <reaction evidence="43">
        <text>3-oxododecanoyl-[ACP] + NADPH + H(+) = (3R)-hydroxydodecanoyl-[ACP] + NADP(+)</text>
        <dbReference type="Rhea" id="RHEA:41872"/>
        <dbReference type="Rhea" id="RHEA-COMP:9641"/>
        <dbReference type="Rhea" id="RHEA-COMP:9642"/>
        <dbReference type="ChEBI" id="CHEBI:15378"/>
        <dbReference type="ChEBI" id="CHEBI:57783"/>
        <dbReference type="ChEBI" id="CHEBI:58349"/>
        <dbReference type="ChEBI" id="CHEBI:78469"/>
        <dbReference type="ChEBI" id="CHEBI:78470"/>
    </reaction>
    <physiologicalReaction direction="left-to-right" evidence="43">
        <dbReference type="Rhea" id="RHEA:41873"/>
    </physiologicalReaction>
</comment>
<comment type="catalytic activity">
    <reaction evidence="19">
        <text>3-oxooctadecanoyl-[ACP] + NADPH + H(+) = (3R)-hydroxyoctadecanoyl-[ACP] + NADP(+)</text>
        <dbReference type="Rhea" id="RHEA:41920"/>
        <dbReference type="Rhea" id="RHEA-COMP:9653"/>
        <dbReference type="Rhea" id="RHEA-COMP:9654"/>
        <dbReference type="ChEBI" id="CHEBI:15378"/>
        <dbReference type="ChEBI" id="CHEBI:57783"/>
        <dbReference type="ChEBI" id="CHEBI:58349"/>
        <dbReference type="ChEBI" id="CHEBI:78487"/>
        <dbReference type="ChEBI" id="CHEBI:78488"/>
    </reaction>
    <physiologicalReaction direction="left-to-right" evidence="19">
        <dbReference type="Rhea" id="RHEA:41921"/>
    </physiologicalReaction>
</comment>
<dbReference type="InterPro" id="IPR020843">
    <property type="entry name" value="ER"/>
</dbReference>
<evidence type="ECO:0000256" key="19">
    <source>
        <dbReference type="ARBA" id="ARBA00047300"/>
    </source>
</evidence>
<dbReference type="SMART" id="SM00825">
    <property type="entry name" value="PKS_KS"/>
    <property type="match status" value="1"/>
</dbReference>
<evidence type="ECO:0000256" key="46">
    <source>
        <dbReference type="ARBA" id="ARBA00049449"/>
    </source>
</evidence>
<evidence type="ECO:0000256" key="2">
    <source>
        <dbReference type="ARBA" id="ARBA00022450"/>
    </source>
</evidence>
<evidence type="ECO:0000256" key="24">
    <source>
        <dbReference type="ARBA" id="ARBA00047500"/>
    </source>
</evidence>
<dbReference type="Pfam" id="PF08659">
    <property type="entry name" value="KR"/>
    <property type="match status" value="1"/>
</dbReference>
<dbReference type="InterPro" id="IPR009081">
    <property type="entry name" value="PP-bd_ACP"/>
</dbReference>
<evidence type="ECO:0000256" key="30">
    <source>
        <dbReference type="ARBA" id="ARBA00048051"/>
    </source>
</evidence>
<feature type="domain" description="Ketosynthase family 3 (KS3)" evidence="51">
    <location>
        <begin position="20"/>
        <end position="425"/>
    </location>
</feature>
<evidence type="ECO:0000313" key="54">
    <source>
        <dbReference type="Proteomes" id="UP000053825"/>
    </source>
</evidence>
<dbReference type="EMBL" id="KQ414663">
    <property type="protein sequence ID" value="KOC65238.1"/>
    <property type="molecule type" value="Genomic_DNA"/>
</dbReference>
<keyword evidence="54" id="KW-1185">Reference proteome</keyword>
<comment type="catalytic activity">
    <reaction evidence="34">
        <text>a fatty acyl-[ACP] + malonyl-[ACP] + H(+) = a 3-oxoacyl-[ACP] + holo-[ACP] + CO2</text>
        <dbReference type="Rhea" id="RHEA:22836"/>
        <dbReference type="Rhea" id="RHEA-COMP:9623"/>
        <dbReference type="Rhea" id="RHEA-COMP:9685"/>
        <dbReference type="Rhea" id="RHEA-COMP:9916"/>
        <dbReference type="Rhea" id="RHEA-COMP:14125"/>
        <dbReference type="ChEBI" id="CHEBI:15378"/>
        <dbReference type="ChEBI" id="CHEBI:16526"/>
        <dbReference type="ChEBI" id="CHEBI:64479"/>
        <dbReference type="ChEBI" id="CHEBI:78449"/>
        <dbReference type="ChEBI" id="CHEBI:78776"/>
        <dbReference type="ChEBI" id="CHEBI:138651"/>
        <dbReference type="EC" id="2.3.1.41"/>
    </reaction>
    <physiologicalReaction direction="left-to-right" evidence="34">
        <dbReference type="Rhea" id="RHEA:22837"/>
    </physiologicalReaction>
</comment>
<keyword evidence="4" id="KW-0808">Transferase</keyword>
<feature type="active site" description="Proton donor; for dehydratase activity" evidence="49">
    <location>
        <position position="1049"/>
    </location>
</feature>
<dbReference type="PROSITE" id="PS50075">
    <property type="entry name" value="CARRIER"/>
    <property type="match status" value="1"/>
</dbReference>
<keyword evidence="6" id="KW-0663">Pyridoxal phosphate</keyword>
<evidence type="ECO:0000256" key="29">
    <source>
        <dbReference type="ARBA" id="ARBA00047961"/>
    </source>
</evidence>
<evidence type="ECO:0000256" key="25">
    <source>
        <dbReference type="ARBA" id="ARBA00047578"/>
    </source>
</evidence>
<comment type="catalytic activity">
    <reaction evidence="25">
        <text>dodecanoyl-[ACP] + malonyl-[ACP] + H(+) = 3-oxotetradecanoyl-[ACP] + holo-[ACP] + CO2</text>
        <dbReference type="Rhea" id="RHEA:41884"/>
        <dbReference type="Rhea" id="RHEA-COMP:9623"/>
        <dbReference type="Rhea" id="RHEA-COMP:9644"/>
        <dbReference type="Rhea" id="RHEA-COMP:9645"/>
        <dbReference type="Rhea" id="RHEA-COMP:9685"/>
        <dbReference type="ChEBI" id="CHEBI:15378"/>
        <dbReference type="ChEBI" id="CHEBI:16526"/>
        <dbReference type="ChEBI" id="CHEBI:64479"/>
        <dbReference type="ChEBI" id="CHEBI:65264"/>
        <dbReference type="ChEBI" id="CHEBI:78449"/>
        <dbReference type="ChEBI" id="CHEBI:78473"/>
    </reaction>
    <physiologicalReaction direction="left-to-right" evidence="25">
        <dbReference type="Rhea" id="RHEA:41885"/>
    </physiologicalReaction>
</comment>
<dbReference type="Proteomes" id="UP000053825">
    <property type="component" value="Unassembled WGS sequence"/>
</dbReference>
<evidence type="ECO:0000256" key="1">
    <source>
        <dbReference type="ARBA" id="ARBA00005189"/>
    </source>
</evidence>
<comment type="catalytic activity">
    <reaction evidence="36">
        <text>a 2,3-saturated acyl-[ACP] + NADP(+) = a (2E)-enoyl-[ACP] + NADPH + H(+)</text>
        <dbReference type="Rhea" id="RHEA:22564"/>
        <dbReference type="Rhea" id="RHEA-COMP:9925"/>
        <dbReference type="Rhea" id="RHEA-COMP:9926"/>
        <dbReference type="ChEBI" id="CHEBI:15378"/>
        <dbReference type="ChEBI" id="CHEBI:57783"/>
        <dbReference type="ChEBI" id="CHEBI:58349"/>
        <dbReference type="ChEBI" id="CHEBI:78784"/>
        <dbReference type="ChEBI" id="CHEBI:78785"/>
        <dbReference type="EC" id="1.3.1.39"/>
    </reaction>
    <physiologicalReaction direction="right-to-left" evidence="36">
        <dbReference type="Rhea" id="RHEA:22566"/>
    </physiologicalReaction>
</comment>
<dbReference type="Pfam" id="PF00975">
    <property type="entry name" value="Thioesterase"/>
    <property type="match status" value="1"/>
</dbReference>
<dbReference type="GO" id="GO:0004315">
    <property type="term" value="F:3-oxoacyl-[acyl-carrier-protein] synthase activity"/>
    <property type="evidence" value="ECO:0007669"/>
    <property type="project" value="UniProtKB-EC"/>
</dbReference>
<evidence type="ECO:0000256" key="35">
    <source>
        <dbReference type="ARBA" id="ARBA00048571"/>
    </source>
</evidence>
<name>A0A0L7R328_9HYME</name>
<dbReference type="InterPro" id="IPR014030">
    <property type="entry name" value="Ketoacyl_synth_N"/>
</dbReference>
<reference evidence="53 54" key="1">
    <citation type="submission" date="2015-07" db="EMBL/GenBank/DDBJ databases">
        <title>The genome of Habropoda laboriosa.</title>
        <authorList>
            <person name="Pan H."/>
            <person name="Kapheim K."/>
        </authorList>
    </citation>
    <scope>NUCLEOTIDE SEQUENCE [LARGE SCALE GENOMIC DNA]</scope>
    <source>
        <strain evidence="53">0110345459</strain>
    </source>
</reference>
<dbReference type="InterPro" id="IPR018201">
    <property type="entry name" value="Ketoacyl_synth_AS"/>
</dbReference>
<comment type="catalytic activity">
    <reaction evidence="41">
        <text>decanoyl-[ACP] + malonyl-[ACP] + H(+) = 3-oxododecanoyl-[ACP] + holo-[ACP] + CO2</text>
        <dbReference type="Rhea" id="RHEA:41868"/>
        <dbReference type="Rhea" id="RHEA-COMP:9623"/>
        <dbReference type="Rhea" id="RHEA-COMP:9640"/>
        <dbReference type="Rhea" id="RHEA-COMP:9641"/>
        <dbReference type="Rhea" id="RHEA-COMP:9685"/>
        <dbReference type="ChEBI" id="CHEBI:15378"/>
        <dbReference type="ChEBI" id="CHEBI:16526"/>
        <dbReference type="ChEBI" id="CHEBI:64479"/>
        <dbReference type="ChEBI" id="CHEBI:78449"/>
        <dbReference type="ChEBI" id="CHEBI:78468"/>
        <dbReference type="ChEBI" id="CHEBI:78469"/>
    </reaction>
    <physiologicalReaction direction="left-to-right" evidence="41">
        <dbReference type="Rhea" id="RHEA:41869"/>
    </physiologicalReaction>
</comment>
<evidence type="ECO:0000256" key="12">
    <source>
        <dbReference type="ARBA" id="ARBA00023388"/>
    </source>
</evidence>
<evidence type="ECO:0000256" key="34">
    <source>
        <dbReference type="ARBA" id="ARBA00048506"/>
    </source>
</evidence>
<dbReference type="InterPro" id="IPR020806">
    <property type="entry name" value="PKS_PP-bd"/>
</dbReference>
<dbReference type="SMART" id="SM00822">
    <property type="entry name" value="PKS_KR"/>
    <property type="match status" value="1"/>
</dbReference>
<evidence type="ECO:0000259" key="50">
    <source>
        <dbReference type="PROSITE" id="PS50075"/>
    </source>
</evidence>
<evidence type="ECO:0000256" key="39">
    <source>
        <dbReference type="ARBA" id="ARBA00048935"/>
    </source>
</evidence>
<dbReference type="SMART" id="SM00823">
    <property type="entry name" value="PKS_PP"/>
    <property type="match status" value="1"/>
</dbReference>
<comment type="catalytic activity">
    <reaction evidence="48">
        <text>octanoyl-[ACP] + malonyl-[ACP] + H(+) = 3-oxodecanoyl-[ACP] + holo-[ACP] + CO2</text>
        <dbReference type="Rhea" id="RHEA:41852"/>
        <dbReference type="Rhea" id="RHEA-COMP:9623"/>
        <dbReference type="Rhea" id="RHEA-COMP:9636"/>
        <dbReference type="Rhea" id="RHEA-COMP:9637"/>
        <dbReference type="Rhea" id="RHEA-COMP:9685"/>
        <dbReference type="ChEBI" id="CHEBI:15378"/>
        <dbReference type="ChEBI" id="CHEBI:16526"/>
        <dbReference type="ChEBI" id="CHEBI:64479"/>
        <dbReference type="ChEBI" id="CHEBI:78449"/>
        <dbReference type="ChEBI" id="CHEBI:78463"/>
        <dbReference type="ChEBI" id="CHEBI:78464"/>
    </reaction>
    <physiologicalReaction direction="left-to-right" evidence="48">
        <dbReference type="Rhea" id="RHEA:41853"/>
    </physiologicalReaction>
</comment>
<evidence type="ECO:0000256" key="23">
    <source>
        <dbReference type="ARBA" id="ARBA00047451"/>
    </source>
</evidence>
<dbReference type="Gene3D" id="1.10.1200.10">
    <property type="entry name" value="ACP-like"/>
    <property type="match status" value="1"/>
</dbReference>
<evidence type="ECO:0000256" key="16">
    <source>
        <dbReference type="ARBA" id="ARBA00023401"/>
    </source>
</evidence>
<evidence type="ECO:0000256" key="32">
    <source>
        <dbReference type="ARBA" id="ARBA00048289"/>
    </source>
</evidence>
<dbReference type="GO" id="GO:0004312">
    <property type="term" value="F:fatty acid synthase activity"/>
    <property type="evidence" value="ECO:0007669"/>
    <property type="project" value="TreeGrafter"/>
</dbReference>
<dbReference type="InterPro" id="IPR029058">
    <property type="entry name" value="AB_hydrolase_fold"/>
</dbReference>
<dbReference type="SUPFAM" id="SSF53901">
    <property type="entry name" value="Thiolase-like"/>
    <property type="match status" value="1"/>
</dbReference>
<dbReference type="SUPFAM" id="SSF52151">
    <property type="entry name" value="FabD/lysophospholipase-like"/>
    <property type="match status" value="1"/>
</dbReference>
<comment type="catalytic activity">
    <reaction evidence="33">
        <text>(2E)-octenoyl-[ACP] + NADPH + H(+) = octanoyl-[ACP] + NADP(+)</text>
        <dbReference type="Rhea" id="RHEA:41848"/>
        <dbReference type="Rhea" id="RHEA-COMP:9635"/>
        <dbReference type="Rhea" id="RHEA-COMP:9636"/>
        <dbReference type="ChEBI" id="CHEBI:15378"/>
        <dbReference type="ChEBI" id="CHEBI:57783"/>
        <dbReference type="ChEBI" id="CHEBI:58349"/>
        <dbReference type="ChEBI" id="CHEBI:78462"/>
        <dbReference type="ChEBI" id="CHEBI:78463"/>
    </reaction>
    <physiologicalReaction direction="left-to-right" evidence="33">
        <dbReference type="Rhea" id="RHEA:41849"/>
    </physiologicalReaction>
</comment>
<dbReference type="Gene3D" id="3.30.70.3290">
    <property type="match status" value="1"/>
</dbReference>
<proteinExistence type="predicted"/>
<keyword evidence="8" id="KW-0511">Multifunctional enzyme</keyword>
<dbReference type="InterPro" id="IPR020807">
    <property type="entry name" value="PKS_DH"/>
</dbReference>
<dbReference type="Gene3D" id="3.90.180.10">
    <property type="entry name" value="Medium-chain alcohol dehydrogenases, catalytic domain"/>
    <property type="match status" value="1"/>
</dbReference>
<comment type="catalytic activity">
    <reaction evidence="11">
        <text>(3R)-hydroxyhexanoyl-[ACP] = (2E)-hexenoyl-[ACP] + H2O</text>
        <dbReference type="Rhea" id="RHEA:41828"/>
        <dbReference type="Rhea" id="RHEA-COMP:9630"/>
        <dbReference type="Rhea" id="RHEA-COMP:9631"/>
        <dbReference type="ChEBI" id="CHEBI:15377"/>
        <dbReference type="ChEBI" id="CHEBI:78457"/>
        <dbReference type="ChEBI" id="CHEBI:78458"/>
    </reaction>
    <physiologicalReaction direction="left-to-right" evidence="11">
        <dbReference type="Rhea" id="RHEA:41829"/>
    </physiologicalReaction>
</comment>
<dbReference type="PROSITE" id="PS00606">
    <property type="entry name" value="KS3_1"/>
    <property type="match status" value="1"/>
</dbReference>
<dbReference type="GO" id="GO:0019171">
    <property type="term" value="F:(3R)-hydroxyacyl-[acyl-carrier-protein] dehydratase activity"/>
    <property type="evidence" value="ECO:0007669"/>
    <property type="project" value="UniProtKB-EC"/>
</dbReference>
<comment type="catalytic activity">
    <reaction evidence="12">
        <text>(3R)-hydroxydecanoyl-[ACP] = (2E)-decenoyl-[ACP] + H2O</text>
        <dbReference type="Rhea" id="RHEA:41860"/>
        <dbReference type="Rhea" id="RHEA-COMP:9638"/>
        <dbReference type="Rhea" id="RHEA-COMP:9639"/>
        <dbReference type="ChEBI" id="CHEBI:15377"/>
        <dbReference type="ChEBI" id="CHEBI:78466"/>
        <dbReference type="ChEBI" id="CHEBI:78467"/>
    </reaction>
    <physiologicalReaction direction="left-to-right" evidence="12">
        <dbReference type="Rhea" id="RHEA:41861"/>
    </physiologicalReaction>
</comment>
<comment type="catalytic activity">
    <reaction evidence="38">
        <text>hexadecanoyl-[ACP] + H2O = hexadecanoate + holo-[ACP] + H(+)</text>
        <dbReference type="Rhea" id="RHEA:41932"/>
        <dbReference type="Rhea" id="RHEA-COMP:9652"/>
        <dbReference type="Rhea" id="RHEA-COMP:9685"/>
        <dbReference type="ChEBI" id="CHEBI:7896"/>
        <dbReference type="ChEBI" id="CHEBI:15377"/>
        <dbReference type="ChEBI" id="CHEBI:15378"/>
        <dbReference type="ChEBI" id="CHEBI:64479"/>
        <dbReference type="ChEBI" id="CHEBI:78483"/>
        <dbReference type="EC" id="3.1.2.14"/>
    </reaction>
    <physiologicalReaction direction="left-to-right" evidence="38">
        <dbReference type="Rhea" id="RHEA:41933"/>
    </physiologicalReaction>
</comment>
<comment type="catalytic activity">
    <reaction evidence="44">
        <text>3-oxohexadecanoyl-[ACP] + NADPH + H(+) = (3R)-hydroxyhexadecanoyl-[ACP] + NADP(+)</text>
        <dbReference type="Rhea" id="RHEA:41904"/>
        <dbReference type="Rhea" id="RHEA-COMP:9649"/>
        <dbReference type="Rhea" id="RHEA-COMP:9650"/>
        <dbReference type="ChEBI" id="CHEBI:15378"/>
        <dbReference type="ChEBI" id="CHEBI:57783"/>
        <dbReference type="ChEBI" id="CHEBI:58349"/>
        <dbReference type="ChEBI" id="CHEBI:78478"/>
        <dbReference type="ChEBI" id="CHEBI:78480"/>
    </reaction>
    <physiologicalReaction direction="left-to-right" evidence="44">
        <dbReference type="Rhea" id="RHEA:41905"/>
    </physiologicalReaction>
</comment>
<dbReference type="UniPathway" id="UPA00094"/>
<evidence type="ECO:0000256" key="48">
    <source>
        <dbReference type="ARBA" id="ARBA00049533"/>
    </source>
</evidence>
<dbReference type="FunFam" id="3.40.50.720:FF:000209">
    <property type="entry name" value="Polyketide synthase Pks12"/>
    <property type="match status" value="1"/>
</dbReference>
<dbReference type="GO" id="GO:0004316">
    <property type="term" value="F:3-oxoacyl-[acyl-carrier-protein] reductase (NADPH) activity"/>
    <property type="evidence" value="ECO:0007669"/>
    <property type="project" value="UniProtKB-EC"/>
</dbReference>
<dbReference type="PANTHER" id="PTHR43775">
    <property type="entry name" value="FATTY ACID SYNTHASE"/>
    <property type="match status" value="1"/>
</dbReference>
<comment type="catalytic activity">
    <reaction evidence="24">
        <text>(2E)-butenoyl-[ACP] + NADPH + H(+) = butanoyl-[ACP] + NADP(+)</text>
        <dbReference type="Rhea" id="RHEA:41812"/>
        <dbReference type="Rhea" id="RHEA-COMP:9627"/>
        <dbReference type="Rhea" id="RHEA-COMP:9628"/>
        <dbReference type="ChEBI" id="CHEBI:15378"/>
        <dbReference type="ChEBI" id="CHEBI:57783"/>
        <dbReference type="ChEBI" id="CHEBI:58349"/>
        <dbReference type="ChEBI" id="CHEBI:78453"/>
        <dbReference type="ChEBI" id="CHEBI:78454"/>
    </reaction>
    <physiologicalReaction direction="left-to-right" evidence="24">
        <dbReference type="Rhea" id="RHEA:41813"/>
    </physiologicalReaction>
</comment>
<comment type="catalytic activity">
    <reaction evidence="47">
        <text>(2E)-decenoyl-[ACP] + NADPH + H(+) = decanoyl-[ACP] + NADP(+)</text>
        <dbReference type="Rhea" id="RHEA:41864"/>
        <dbReference type="Rhea" id="RHEA-COMP:9639"/>
        <dbReference type="Rhea" id="RHEA-COMP:9640"/>
        <dbReference type="ChEBI" id="CHEBI:15378"/>
        <dbReference type="ChEBI" id="CHEBI:57783"/>
        <dbReference type="ChEBI" id="CHEBI:58349"/>
        <dbReference type="ChEBI" id="CHEBI:78467"/>
        <dbReference type="ChEBI" id="CHEBI:78468"/>
    </reaction>
    <physiologicalReaction direction="left-to-right" evidence="47">
        <dbReference type="Rhea" id="RHEA:41865"/>
    </physiologicalReaction>
</comment>
<comment type="catalytic activity">
    <reaction evidence="21">
        <text>a (3R)-hydroxyacyl-[ACP] + NADP(+) = a 3-oxoacyl-[ACP] + NADPH + H(+)</text>
        <dbReference type="Rhea" id="RHEA:17397"/>
        <dbReference type="Rhea" id="RHEA-COMP:9916"/>
        <dbReference type="Rhea" id="RHEA-COMP:9945"/>
        <dbReference type="ChEBI" id="CHEBI:15378"/>
        <dbReference type="ChEBI" id="CHEBI:57783"/>
        <dbReference type="ChEBI" id="CHEBI:58349"/>
        <dbReference type="ChEBI" id="CHEBI:78776"/>
        <dbReference type="ChEBI" id="CHEBI:78827"/>
        <dbReference type="EC" id="1.1.1.100"/>
    </reaction>
    <physiologicalReaction direction="right-to-left" evidence="21">
        <dbReference type="Rhea" id="RHEA:17399"/>
    </physiologicalReaction>
</comment>
<protein>
    <submittedName>
        <fullName evidence="53">Fatty acid synthase</fullName>
    </submittedName>
</protein>
<evidence type="ECO:0000256" key="15">
    <source>
        <dbReference type="ARBA" id="ARBA00023399"/>
    </source>
</evidence>